<organism evidence="4 5">
    <name type="scientific">Actinoalloteichus hoggarensis</name>
    <dbReference type="NCBI Taxonomy" id="1470176"/>
    <lineage>
        <taxon>Bacteria</taxon>
        <taxon>Bacillati</taxon>
        <taxon>Actinomycetota</taxon>
        <taxon>Actinomycetes</taxon>
        <taxon>Pseudonocardiales</taxon>
        <taxon>Pseudonocardiaceae</taxon>
        <taxon>Actinoalloteichus</taxon>
    </lineage>
</organism>
<evidence type="ECO:0000259" key="2">
    <source>
        <dbReference type="Pfam" id="PF01872"/>
    </source>
</evidence>
<evidence type="ECO:0000259" key="3">
    <source>
        <dbReference type="Pfam" id="PF08327"/>
    </source>
</evidence>
<dbReference type="Proteomes" id="UP000204221">
    <property type="component" value="Chromosome"/>
</dbReference>
<dbReference type="Gene3D" id="3.40.430.10">
    <property type="entry name" value="Dihydrofolate Reductase, subunit A"/>
    <property type="match status" value="1"/>
</dbReference>
<dbReference type="SUPFAM" id="SSF55961">
    <property type="entry name" value="Bet v1-like"/>
    <property type="match status" value="1"/>
</dbReference>
<proteinExistence type="inferred from homology"/>
<dbReference type="EMBL" id="CP022521">
    <property type="protein sequence ID" value="ASO21739.1"/>
    <property type="molecule type" value="Genomic_DNA"/>
</dbReference>
<name>A0A221W885_9PSEU</name>
<evidence type="ECO:0000313" key="5">
    <source>
        <dbReference type="Proteomes" id="UP000204221"/>
    </source>
</evidence>
<dbReference type="GO" id="GO:0008703">
    <property type="term" value="F:5-amino-6-(5-phosphoribosylamino)uracil reductase activity"/>
    <property type="evidence" value="ECO:0007669"/>
    <property type="project" value="InterPro"/>
</dbReference>
<dbReference type="AlphaFoldDB" id="A0A221W885"/>
<dbReference type="SUPFAM" id="SSF53597">
    <property type="entry name" value="Dihydrofolate reductase-like"/>
    <property type="match status" value="1"/>
</dbReference>
<dbReference type="PANTHER" id="PTHR38011">
    <property type="entry name" value="DIHYDROFOLATE REDUCTASE FAMILY PROTEIN (AFU_ORTHOLOGUE AFUA_8G06820)"/>
    <property type="match status" value="1"/>
</dbReference>
<dbReference type="OrthoDB" id="5185819at2"/>
<dbReference type="Pfam" id="PF08327">
    <property type="entry name" value="AHSA1"/>
    <property type="match status" value="1"/>
</dbReference>
<dbReference type="InterPro" id="IPR013538">
    <property type="entry name" value="ASHA1/2-like_C"/>
</dbReference>
<reference evidence="4 5" key="1">
    <citation type="submission" date="2017-07" db="EMBL/GenBank/DDBJ databases">
        <title>Complete genome sequence of Actinoalloteichus hoggarensis DSM 45943, type strain of Actinoalloteichus hoggarensis.</title>
        <authorList>
            <person name="Ruckert C."/>
            <person name="Nouioui I."/>
            <person name="Willmese J."/>
            <person name="van Wezel G."/>
            <person name="Klenk H.-P."/>
            <person name="Kalinowski J."/>
            <person name="Zotchev S.B."/>
        </authorList>
    </citation>
    <scope>NUCLEOTIDE SEQUENCE [LARGE SCALE GENOMIC DNA]</scope>
    <source>
        <strain evidence="4 5">DSM 45943</strain>
    </source>
</reference>
<dbReference type="InterPro" id="IPR002734">
    <property type="entry name" value="RibDG_C"/>
</dbReference>
<dbReference type="RefSeq" id="WP_093942832.1">
    <property type="nucleotide sequence ID" value="NZ_CP022521.1"/>
</dbReference>
<keyword evidence="5" id="KW-1185">Reference proteome</keyword>
<feature type="domain" description="Activator of Hsp90 ATPase homologue 1/2-like C-terminal" evidence="3">
    <location>
        <begin position="34"/>
        <end position="164"/>
    </location>
</feature>
<dbReference type="PANTHER" id="PTHR38011:SF12">
    <property type="entry name" value="BIFUNCTIONAL DEAMINASE-REDUCTASE DOMAIN PROTEIN"/>
    <property type="match status" value="1"/>
</dbReference>
<dbReference type="InterPro" id="IPR050765">
    <property type="entry name" value="Riboflavin_Biosynth_HTPR"/>
</dbReference>
<dbReference type="CDD" id="cd07826">
    <property type="entry name" value="SRPBCC_CalC_Aha1-like_9"/>
    <property type="match status" value="1"/>
</dbReference>
<accession>A0A221W885</accession>
<feature type="domain" description="Bacterial bifunctional deaminase-reductase C-terminal" evidence="2">
    <location>
        <begin position="181"/>
        <end position="366"/>
    </location>
</feature>
<sequence length="378" mass="40458">MTSSEPTTISAEPGSPFIDVVREFRATPARVFRATPARVFRASTESELVARWLGPRELDLRVEEYDARPAGAYRYVHRDTTGQEYAFRGVFHTVTANTRIVKTFEFDGAPGQVSLETTELEDLGGRTRLRTRSVFPSVQARDAAIEAGMEHGVRDSMDRLAEALSGANTPGQASPTAEGRVVVDITMSLDGYVAAPGADLEHGAGIGGEVLHDWVLRKQTAATAELIADIVARTGAVIMGRRTFDFVNGPHGWRDDLGYGGKRDQSAAPPVFVVTHSVPAQVRLADRFTFVTEGLEQALLAARAVAGAKDVVIMGGGALANEFLRAGLVDVLSLHVAPVTFGSGTPLFPASGGAALRLELLESTSTPAAHHLVYRVLR</sequence>
<dbReference type="Gene3D" id="3.30.530.20">
    <property type="match status" value="1"/>
</dbReference>
<evidence type="ECO:0000256" key="1">
    <source>
        <dbReference type="ARBA" id="ARBA00006817"/>
    </source>
</evidence>
<protein>
    <submittedName>
        <fullName evidence="4">Uncharacterized protein</fullName>
    </submittedName>
</protein>
<comment type="similarity">
    <text evidence="1">Belongs to the AHA1 family.</text>
</comment>
<dbReference type="InterPro" id="IPR024072">
    <property type="entry name" value="DHFR-like_dom_sf"/>
</dbReference>
<dbReference type="Pfam" id="PF01872">
    <property type="entry name" value="RibD_C"/>
    <property type="match status" value="1"/>
</dbReference>
<evidence type="ECO:0000313" key="4">
    <source>
        <dbReference type="EMBL" id="ASO21739.1"/>
    </source>
</evidence>
<dbReference type="InterPro" id="IPR023393">
    <property type="entry name" value="START-like_dom_sf"/>
</dbReference>
<dbReference type="GO" id="GO:0009231">
    <property type="term" value="P:riboflavin biosynthetic process"/>
    <property type="evidence" value="ECO:0007669"/>
    <property type="project" value="InterPro"/>
</dbReference>
<gene>
    <name evidence="4" type="ORF">AHOG_20610</name>
</gene>
<dbReference type="KEGG" id="ahg:AHOG_20610"/>